<dbReference type="SUPFAM" id="SSF55729">
    <property type="entry name" value="Acyl-CoA N-acyltransferases (Nat)"/>
    <property type="match status" value="1"/>
</dbReference>
<keyword evidence="4" id="KW-1185">Reference proteome</keyword>
<evidence type="ECO:0000256" key="1">
    <source>
        <dbReference type="ARBA" id="ARBA00022679"/>
    </source>
</evidence>
<sequence>MQQEQVMDATTETMGITIRELGRGEDGTAFRVLNEEWITKLFTLEARDREVLGDPETHILSKGGHIYLVEKDGEAVGCVALIPEEGHGLYEVSKMAVSPTLRGLGIGRKLLEYTIARAREIGATALYLGSSKKLKNAVHLYEALGFRHVDPKTLPEAPYSRADVFMHMGL</sequence>
<gene>
    <name evidence="3" type="ORF">GRAN_4119</name>
</gene>
<dbReference type="InterPro" id="IPR016181">
    <property type="entry name" value="Acyl_CoA_acyltransferase"/>
</dbReference>
<protein>
    <submittedName>
        <fullName evidence="3">GCN5-related N-acetyltransferase</fullName>
    </submittedName>
</protein>
<evidence type="ECO:0000259" key="2">
    <source>
        <dbReference type="PROSITE" id="PS51186"/>
    </source>
</evidence>
<dbReference type="PANTHER" id="PTHR13947:SF37">
    <property type="entry name" value="LD18367P"/>
    <property type="match status" value="1"/>
</dbReference>
<dbReference type="InterPro" id="IPR050769">
    <property type="entry name" value="NAT_camello-type"/>
</dbReference>
<evidence type="ECO:0000313" key="4">
    <source>
        <dbReference type="Proteomes" id="UP000289437"/>
    </source>
</evidence>
<dbReference type="PROSITE" id="PS51186">
    <property type="entry name" value="GNAT"/>
    <property type="match status" value="1"/>
</dbReference>
<evidence type="ECO:0000313" key="3">
    <source>
        <dbReference type="EMBL" id="RXH55015.1"/>
    </source>
</evidence>
<reference evidence="4" key="2">
    <citation type="submission" date="2019-02" db="EMBL/GenBank/DDBJ databases">
        <title>Granulicella sibirica sp. nov., a psychrotolerant acidobacterium isolated from an organic soil layer in forested tundra, West Siberia.</title>
        <authorList>
            <person name="Oshkin I.Y."/>
            <person name="Kulichevskaya I.S."/>
            <person name="Rijpstra W.I.C."/>
            <person name="Sinninghe Damste J.S."/>
            <person name="Rakitin A.L."/>
            <person name="Ravin N.V."/>
            <person name="Dedysh S.N."/>
        </authorList>
    </citation>
    <scope>NUCLEOTIDE SEQUENCE [LARGE SCALE GENOMIC DNA]</scope>
    <source>
        <strain evidence="4">AF10</strain>
    </source>
</reference>
<dbReference type="AlphaFoldDB" id="A0A4Q0SVB9"/>
<dbReference type="InterPro" id="IPR000182">
    <property type="entry name" value="GNAT_dom"/>
</dbReference>
<dbReference type="CDD" id="cd04301">
    <property type="entry name" value="NAT_SF"/>
    <property type="match status" value="1"/>
</dbReference>
<reference evidence="3 4" key="1">
    <citation type="submission" date="2018-11" db="EMBL/GenBank/DDBJ databases">
        <authorList>
            <person name="Mardanov A.V."/>
            <person name="Ravin N.V."/>
            <person name="Dedysh S.N."/>
        </authorList>
    </citation>
    <scope>NUCLEOTIDE SEQUENCE [LARGE SCALE GENOMIC DNA]</scope>
    <source>
        <strain evidence="3 4">AF10</strain>
    </source>
</reference>
<dbReference type="RefSeq" id="WP_241655030.1">
    <property type="nucleotide sequence ID" value="NZ_RDSM01000003.1"/>
</dbReference>
<accession>A0A4Q0SVB9</accession>
<comment type="caution">
    <text evidence="3">The sequence shown here is derived from an EMBL/GenBank/DDBJ whole genome shotgun (WGS) entry which is preliminary data.</text>
</comment>
<keyword evidence="1 3" id="KW-0808">Transferase</keyword>
<dbReference type="Proteomes" id="UP000289437">
    <property type="component" value="Unassembled WGS sequence"/>
</dbReference>
<name>A0A4Q0SVB9_9BACT</name>
<dbReference type="EMBL" id="RDSM01000003">
    <property type="protein sequence ID" value="RXH55015.1"/>
    <property type="molecule type" value="Genomic_DNA"/>
</dbReference>
<dbReference type="Pfam" id="PF00583">
    <property type="entry name" value="Acetyltransf_1"/>
    <property type="match status" value="1"/>
</dbReference>
<proteinExistence type="predicted"/>
<dbReference type="Gene3D" id="3.40.630.30">
    <property type="match status" value="1"/>
</dbReference>
<dbReference type="PANTHER" id="PTHR13947">
    <property type="entry name" value="GNAT FAMILY N-ACETYLTRANSFERASE"/>
    <property type="match status" value="1"/>
</dbReference>
<organism evidence="3 4">
    <name type="scientific">Granulicella sibirica</name>
    <dbReference type="NCBI Taxonomy" id="2479048"/>
    <lineage>
        <taxon>Bacteria</taxon>
        <taxon>Pseudomonadati</taxon>
        <taxon>Acidobacteriota</taxon>
        <taxon>Terriglobia</taxon>
        <taxon>Terriglobales</taxon>
        <taxon>Acidobacteriaceae</taxon>
        <taxon>Granulicella</taxon>
    </lineage>
</organism>
<feature type="domain" description="N-acetyltransferase" evidence="2">
    <location>
        <begin position="16"/>
        <end position="170"/>
    </location>
</feature>
<dbReference type="GO" id="GO:0008080">
    <property type="term" value="F:N-acetyltransferase activity"/>
    <property type="evidence" value="ECO:0007669"/>
    <property type="project" value="InterPro"/>
</dbReference>